<protein>
    <submittedName>
        <fullName evidence="2">Glycosyltransferase 61 family protein</fullName>
    </submittedName>
</protein>
<evidence type="ECO:0000313" key="2">
    <source>
        <dbReference type="EMBL" id="MCZ0858936.1"/>
    </source>
</evidence>
<sequence>MSVPALCDSEEPDVLEEIFSLVDDRRRIFDDRKLRGSRAELSESIGFAHIEGTLAVVQKRFRHLMKVSEDTLSSPEVKERLGEWSPVVLFRREAERFVSRAVYWSNVPGYRERYPEAFDVPPLEVRRYEDVDVYPRQVVVRGNVFLPETFRLFRKKYLSNSRLRDASPLFARGPSIPSRRLEGDFFYLDSEFIDTYGHTTTELLGRVWGFDLARESQPGLRVLVSSSRGCGLEDLRPWVPRFLEAAGIPADRIEVFNGPVAVERLFSCTPMFSNLGYVAPGIVDVWSRVTDALAADGRAGTKSAVEFGDRIFVARPEGYVRKCRNAAEVESLFRRSGFDVVHPEMFDLSDQARLFRSASVVAGYGGSGLINSLMSRPGITRIIIAPETYNAINEALIASALGGKSYYFYCDAEIPHPVSGWSQQAFGSPFTFDFKRDGEALRSVIEDV</sequence>
<name>A0ABT4IB34_9ACTO</name>
<proteinExistence type="predicted"/>
<comment type="caution">
    <text evidence="2">The sequence shown here is derived from an EMBL/GenBank/DDBJ whole genome shotgun (WGS) entry which is preliminary data.</text>
</comment>
<dbReference type="Pfam" id="PF04577">
    <property type="entry name" value="Glyco_transf_61"/>
    <property type="match status" value="1"/>
</dbReference>
<dbReference type="EMBL" id="JAPTMY010000034">
    <property type="protein sequence ID" value="MCZ0858936.1"/>
    <property type="molecule type" value="Genomic_DNA"/>
</dbReference>
<feature type="domain" description="Glycosyltransferase 61 catalytic" evidence="1">
    <location>
        <begin position="196"/>
        <end position="382"/>
    </location>
</feature>
<dbReference type="Proteomes" id="UP001072034">
    <property type="component" value="Unassembled WGS sequence"/>
</dbReference>
<gene>
    <name evidence="2" type="ORF">OHJ16_12885</name>
</gene>
<organism evidence="2 3">
    <name type="scientific">Actinomyces israelii</name>
    <dbReference type="NCBI Taxonomy" id="1659"/>
    <lineage>
        <taxon>Bacteria</taxon>
        <taxon>Bacillati</taxon>
        <taxon>Actinomycetota</taxon>
        <taxon>Actinomycetes</taxon>
        <taxon>Actinomycetales</taxon>
        <taxon>Actinomycetaceae</taxon>
        <taxon>Actinomyces</taxon>
    </lineage>
</organism>
<dbReference type="InterPro" id="IPR049625">
    <property type="entry name" value="Glyco_transf_61_cat"/>
</dbReference>
<evidence type="ECO:0000313" key="3">
    <source>
        <dbReference type="Proteomes" id="UP001072034"/>
    </source>
</evidence>
<accession>A0ABT4IB34</accession>
<keyword evidence="3" id="KW-1185">Reference proteome</keyword>
<evidence type="ECO:0000259" key="1">
    <source>
        <dbReference type="Pfam" id="PF04577"/>
    </source>
</evidence>
<reference evidence="2" key="1">
    <citation type="submission" date="2022-10" db="EMBL/GenBank/DDBJ databases">
        <title>Genome sequence of Actinomyces israelii ATCC 10048.</title>
        <authorList>
            <person name="Watt R.M."/>
            <person name="Tong W.M."/>
        </authorList>
    </citation>
    <scope>NUCLEOTIDE SEQUENCE</scope>
    <source>
        <strain evidence="2">ATCC 10048</strain>
    </source>
</reference>
<dbReference type="RefSeq" id="WP_268918257.1">
    <property type="nucleotide sequence ID" value="NZ_JAPTMY010000034.1"/>
</dbReference>